<dbReference type="PROSITE" id="PS51719">
    <property type="entry name" value="G_SEPTIN"/>
    <property type="match status" value="1"/>
</dbReference>
<keyword evidence="3" id="KW-1133">Transmembrane helix</keyword>
<evidence type="ECO:0000256" key="2">
    <source>
        <dbReference type="SAM" id="MobiDB-lite"/>
    </source>
</evidence>
<keyword evidence="1" id="KW-0547">Nucleotide-binding</keyword>
<evidence type="ECO:0000256" key="3">
    <source>
        <dbReference type="SAM" id="Phobius"/>
    </source>
</evidence>
<evidence type="ECO:0000256" key="1">
    <source>
        <dbReference type="RuleBase" id="RU004560"/>
    </source>
</evidence>
<dbReference type="VEuPathDB" id="FungiDB:PADG_12346"/>
<feature type="domain" description="Septin-type G" evidence="4">
    <location>
        <begin position="224"/>
        <end position="549"/>
    </location>
</feature>
<dbReference type="GO" id="GO:0005525">
    <property type="term" value="F:GTP binding"/>
    <property type="evidence" value="ECO:0007669"/>
    <property type="project" value="UniProtKB-KW"/>
</dbReference>
<dbReference type="PANTHER" id="PTHR18884">
    <property type="entry name" value="SEPTIN"/>
    <property type="match status" value="1"/>
</dbReference>
<feature type="compositionally biased region" description="Basic and acidic residues" evidence="2">
    <location>
        <begin position="54"/>
        <end position="75"/>
    </location>
</feature>
<dbReference type="InterPro" id="IPR027417">
    <property type="entry name" value="P-loop_NTPase"/>
</dbReference>
<keyword evidence="3" id="KW-0472">Membrane</keyword>
<dbReference type="SUPFAM" id="SSF52540">
    <property type="entry name" value="P-loop containing nucleoside triphosphate hydrolases"/>
    <property type="match status" value="1"/>
</dbReference>
<sequence>MRPAVPDTYLLRPRKSPSPGAAEDHPRHSSPETFFLTRDSDLQDSQIAPTSGAETKDGSYDVRSLEESLLEEPHVDSPTPRAGGCPIKWPNSLLEKETDGGPTLHIPRKMPATKPIESSDGDHEGLNPSVPSSLPLTPYSPNSPIESSSLQSSPKSMSMRSFRQADGISTHDGGNKRSTGAAETEGGSGSCLLESSEIQDSTPQLIMPSIQMPSRRPFTEKGKSIGKFKILIAGAAGSGKTSLIKSIVQIFEDIVHVDPLPRRPSRPDAGRASSRPGSKRLSRTHHHDRESTSLVEIYASTKPYPSWWSDLEDSRVLRRRKSMGDFVLERNLCFVDTTSGALGLLDQAECIVQYLGQQFQRAVTALDSINSDFLGLLSGNGGSQVDAILYLVSKDSFAADIACIRKLSTYANVIPLIAKADLLSETEIQQLKRSFLSQAQEADVRPFLFGDFTAAREGDEAAATTTTAKTTTTTTTSPSLPFAVSSANSHDDDNMDASLLMSPEYVQPLFPSELNLLIENLFDRDNLSWLRHLATKKLIQSFPHPHRPLNSPQTTPPRPSQIRTQSLTSPSTIPSQSSPFTSPLSSISPSQVLIPYPSLCPCPYPSTSTPSPAGPPSYTLSRLSDHTQREEHLAQLRLAKWAADLQQSLQNERERYETLARSERAVWLAERLGECVVDGTLVPISRTPGFEGPCGSCNSSGMRKGMGKGGEDGDGDGDGDGGGDRGRGRGQGRGAGGGEMVTVYGPDGRRRRGRRRVGGYQVHAGGDVMRVMDPLGLIGWNDEVRQRGWVVVRVLGGVGVFGGIALWVVRGWNVGWFGWG</sequence>
<gene>
    <name evidence="5" type="ORF">ACO22_02836</name>
</gene>
<dbReference type="EMBL" id="LZYO01000091">
    <property type="protein sequence ID" value="ODH36230.1"/>
    <property type="molecule type" value="Genomic_DNA"/>
</dbReference>
<keyword evidence="3" id="KW-0812">Transmembrane</keyword>
<feature type="region of interest" description="Disordered" evidence="2">
    <location>
        <begin position="703"/>
        <end position="756"/>
    </location>
</feature>
<dbReference type="AlphaFoldDB" id="A0A1D2JHN7"/>
<feature type="region of interest" description="Disordered" evidence="2">
    <location>
        <begin position="1"/>
        <end position="193"/>
    </location>
</feature>
<organism evidence="5 6">
    <name type="scientific">Paracoccidioides brasiliensis</name>
    <dbReference type="NCBI Taxonomy" id="121759"/>
    <lineage>
        <taxon>Eukaryota</taxon>
        <taxon>Fungi</taxon>
        <taxon>Dikarya</taxon>
        <taxon>Ascomycota</taxon>
        <taxon>Pezizomycotina</taxon>
        <taxon>Eurotiomycetes</taxon>
        <taxon>Eurotiomycetidae</taxon>
        <taxon>Onygenales</taxon>
        <taxon>Ajellomycetaceae</taxon>
        <taxon>Paracoccidioides</taxon>
    </lineage>
</organism>
<feature type="region of interest" description="Disordered" evidence="2">
    <location>
        <begin position="541"/>
        <end position="586"/>
    </location>
</feature>
<protein>
    <recommendedName>
        <fullName evidence="4">Septin-type G domain-containing protein</fullName>
    </recommendedName>
</protein>
<dbReference type="Gene3D" id="3.40.50.300">
    <property type="entry name" value="P-loop containing nucleotide triphosphate hydrolases"/>
    <property type="match status" value="1"/>
</dbReference>
<feature type="compositionally biased region" description="Low complexity" evidence="2">
    <location>
        <begin position="461"/>
        <end position="476"/>
    </location>
</feature>
<evidence type="ECO:0000259" key="4">
    <source>
        <dbReference type="PROSITE" id="PS51719"/>
    </source>
</evidence>
<accession>A0A1D2JHN7</accession>
<feature type="compositionally biased region" description="Basic residues" evidence="2">
    <location>
        <begin position="277"/>
        <end position="286"/>
    </location>
</feature>
<feature type="region of interest" description="Disordered" evidence="2">
    <location>
        <begin position="459"/>
        <end position="482"/>
    </location>
</feature>
<feature type="compositionally biased region" description="Polar residues" evidence="2">
    <location>
        <begin position="43"/>
        <end position="53"/>
    </location>
</feature>
<feature type="transmembrane region" description="Helical" evidence="3">
    <location>
        <begin position="788"/>
        <end position="809"/>
    </location>
</feature>
<dbReference type="InterPro" id="IPR030379">
    <property type="entry name" value="G_SEPTIN_dom"/>
</dbReference>
<feature type="region of interest" description="Disordered" evidence="2">
    <location>
        <begin position="259"/>
        <end position="289"/>
    </location>
</feature>
<comment type="caution">
    <text evidence="5">The sequence shown here is derived from an EMBL/GenBank/DDBJ whole genome shotgun (WGS) entry which is preliminary data.</text>
</comment>
<comment type="similarity">
    <text evidence="1">Belongs to the TRAFAC class TrmE-Era-EngA-EngB-Septin-like GTPase superfamily. Septin GTPase family.</text>
</comment>
<feature type="compositionally biased region" description="Basic and acidic residues" evidence="2">
    <location>
        <begin position="259"/>
        <end position="269"/>
    </location>
</feature>
<keyword evidence="1" id="KW-0342">GTP-binding</keyword>
<proteinExistence type="inferred from homology"/>
<feature type="compositionally biased region" description="Low complexity" evidence="2">
    <location>
        <begin position="139"/>
        <end position="161"/>
    </location>
</feature>
<dbReference type="Proteomes" id="UP000242814">
    <property type="component" value="Unassembled WGS sequence"/>
</dbReference>
<evidence type="ECO:0000313" key="6">
    <source>
        <dbReference type="Proteomes" id="UP000242814"/>
    </source>
</evidence>
<feature type="compositionally biased region" description="Low complexity" evidence="2">
    <location>
        <begin position="564"/>
        <end position="586"/>
    </location>
</feature>
<name>A0A1D2JHN7_PARBR</name>
<feature type="compositionally biased region" description="Gly residues" evidence="2">
    <location>
        <begin position="729"/>
        <end position="739"/>
    </location>
</feature>
<reference evidence="5 6" key="1">
    <citation type="submission" date="2016-06" db="EMBL/GenBank/DDBJ databases">
        <authorList>
            <person name="Kjaerup R.B."/>
            <person name="Dalgaard T.S."/>
            <person name="Juul-Madsen H.R."/>
        </authorList>
    </citation>
    <scope>NUCLEOTIDE SEQUENCE [LARGE SCALE GENOMIC DNA]</scope>
    <source>
        <strain evidence="5 6">Pb300</strain>
    </source>
</reference>
<feature type="compositionally biased region" description="Acidic residues" evidence="2">
    <location>
        <begin position="712"/>
        <end position="721"/>
    </location>
</feature>
<dbReference type="Pfam" id="PF00735">
    <property type="entry name" value="Septin"/>
    <property type="match status" value="1"/>
</dbReference>
<dbReference type="VEuPathDB" id="FungiDB:PABG_06248"/>
<evidence type="ECO:0000313" key="5">
    <source>
        <dbReference type="EMBL" id="ODH36230.1"/>
    </source>
</evidence>